<feature type="compositionally biased region" description="Basic and acidic residues" evidence="1">
    <location>
        <begin position="314"/>
        <end position="323"/>
    </location>
</feature>
<keyword evidence="3" id="KW-1185">Reference proteome</keyword>
<feature type="region of interest" description="Disordered" evidence="1">
    <location>
        <begin position="368"/>
        <end position="413"/>
    </location>
</feature>
<comment type="caution">
    <text evidence="2">The sequence shown here is derived from an EMBL/GenBank/DDBJ whole genome shotgun (WGS) entry which is preliminary data.</text>
</comment>
<evidence type="ECO:0000313" key="2">
    <source>
        <dbReference type="EMBL" id="GHJ84553.1"/>
    </source>
</evidence>
<dbReference type="OrthoDB" id="1431247at2759"/>
<feature type="compositionally biased region" description="Polar residues" evidence="1">
    <location>
        <begin position="298"/>
        <end position="313"/>
    </location>
</feature>
<evidence type="ECO:0000313" key="3">
    <source>
        <dbReference type="Proteomes" id="UP000620104"/>
    </source>
</evidence>
<feature type="compositionally biased region" description="Polar residues" evidence="1">
    <location>
        <begin position="687"/>
        <end position="697"/>
    </location>
</feature>
<feature type="compositionally biased region" description="Low complexity" evidence="1">
    <location>
        <begin position="324"/>
        <end position="337"/>
    </location>
</feature>
<feature type="compositionally biased region" description="Basic and acidic residues" evidence="1">
    <location>
        <begin position="20"/>
        <end position="29"/>
    </location>
</feature>
<feature type="compositionally biased region" description="Low complexity" evidence="1">
    <location>
        <begin position="539"/>
        <end position="557"/>
    </location>
</feature>
<feature type="compositionally biased region" description="Basic and acidic residues" evidence="1">
    <location>
        <begin position="657"/>
        <end position="666"/>
    </location>
</feature>
<evidence type="ECO:0000256" key="1">
    <source>
        <dbReference type="SAM" id="MobiDB-lite"/>
    </source>
</evidence>
<feature type="compositionally biased region" description="Basic and acidic residues" evidence="1">
    <location>
        <begin position="47"/>
        <end position="59"/>
    </location>
</feature>
<feature type="region of interest" description="Disordered" evidence="1">
    <location>
        <begin position="508"/>
        <end position="705"/>
    </location>
</feature>
<proteinExistence type="predicted"/>
<feature type="compositionally biased region" description="Polar residues" evidence="1">
    <location>
        <begin position="166"/>
        <end position="187"/>
    </location>
</feature>
<feature type="compositionally biased region" description="Polar residues" evidence="1">
    <location>
        <begin position="30"/>
        <end position="46"/>
    </location>
</feature>
<gene>
    <name evidence="2" type="ORF">NliqN6_0955</name>
</gene>
<dbReference type="Proteomes" id="UP000620104">
    <property type="component" value="Unassembled WGS sequence"/>
</dbReference>
<feature type="compositionally biased region" description="Low complexity" evidence="1">
    <location>
        <begin position="608"/>
        <end position="620"/>
    </location>
</feature>
<name>A0A8H3TP18_9TREE</name>
<dbReference type="EMBL" id="BLZA01000009">
    <property type="protein sequence ID" value="GHJ84553.1"/>
    <property type="molecule type" value="Genomic_DNA"/>
</dbReference>
<dbReference type="AlphaFoldDB" id="A0A8H3TP18"/>
<protein>
    <submittedName>
        <fullName evidence="2">Uncharacterized protein</fullName>
    </submittedName>
</protein>
<feature type="compositionally biased region" description="Polar residues" evidence="1">
    <location>
        <begin position="377"/>
        <end position="386"/>
    </location>
</feature>
<feature type="region of interest" description="Disordered" evidence="1">
    <location>
        <begin position="1"/>
        <end position="346"/>
    </location>
</feature>
<sequence length="862" mass="92589">MGGAGGKSSTNAQHGCRLQYRGENKHERSSTQSSASLPAISSPTSTSDHDATPRSEQPPHHAVLTSTTTSILPSSRHALTRQKTVKPSHSGENNILPSASILSLETALRTTGPVTESKPSARLASDHRGTMQGTQVSLGGEGEEDHGRGEDAAGNESQARSEETLSRASPSAQKANSTTLEEASSHWNSRDHQDDRMPSASSPDASESGRRVSFSTRPWLGSRTSSSTIDIPIESIGQRTHESPINREECASSITSYFPDMEELQRTGVLDDQGQPTKSLDVTKTSENLQDQKIPAFQSRSEPTAHPNANLQSRPREETKSDISDSSGQSSTASTESWPCSKKHGDTPFGMSRVVALANSLCLDQSRLGKDARCDDSASTESTSPIPTGPAKLQQPLSSAIDDSISPKSQLPPVLVPGKQDTLQVRNRRSAPCFERQSFSGVSPMGKQASLTASTPRSTEDALLESWGFTVSTPLCPPKCYPLNSPAINSAPKERLCRARSSASSISACSSNLETRSAPSAPETCRKLSSSTPPSTVDAGGRSSSAAASLESENSLRLPRGPENDTTHNDHALRRKASTSTGRNLDFRPSRPSSLRADSVDGGDPFPSQSDSRQSSRQNSEASSDYYATTNEWRRDSSVTAQSFSTRASQSSGVFSMEDREQDERMLSPQDDAAQTTEGQAAHRDTSATPNGANQLNSEDHSDDPHIVPYEGVVNIIPYEDRYVISAIMEGFTIDNITVAVKSVKNGIREGILDDACSIKSAGSSVSSRSSFTAGNRTRKTKCVHLVADRWDDGAHFERKIAFGTDADFSKGITARFDGNELQIDIQRSAHQDLWNLDRLLEGESLESPSLFAGPRSHGDRA</sequence>
<feature type="compositionally biased region" description="Polar residues" evidence="1">
    <location>
        <begin position="274"/>
        <end position="291"/>
    </location>
</feature>
<feature type="compositionally biased region" description="Basic and acidic residues" evidence="1">
    <location>
        <begin position="560"/>
        <end position="572"/>
    </location>
</feature>
<feature type="compositionally biased region" description="Low complexity" evidence="1">
    <location>
        <begin position="64"/>
        <end position="75"/>
    </location>
</feature>
<accession>A0A8H3TP18</accession>
<feature type="compositionally biased region" description="Basic and acidic residues" evidence="1">
    <location>
        <begin position="188"/>
        <end position="197"/>
    </location>
</feature>
<organism evidence="2 3">
    <name type="scientific">Naganishia liquefaciens</name>
    <dbReference type="NCBI Taxonomy" id="104408"/>
    <lineage>
        <taxon>Eukaryota</taxon>
        <taxon>Fungi</taxon>
        <taxon>Dikarya</taxon>
        <taxon>Basidiomycota</taxon>
        <taxon>Agaricomycotina</taxon>
        <taxon>Tremellomycetes</taxon>
        <taxon>Filobasidiales</taxon>
        <taxon>Filobasidiaceae</taxon>
        <taxon>Naganishia</taxon>
    </lineage>
</organism>
<feature type="compositionally biased region" description="Polar residues" evidence="1">
    <location>
        <begin position="87"/>
        <end position="118"/>
    </location>
</feature>
<feature type="compositionally biased region" description="Basic and acidic residues" evidence="1">
    <location>
        <begin position="239"/>
        <end position="250"/>
    </location>
</feature>
<feature type="compositionally biased region" description="Polar residues" evidence="1">
    <location>
        <begin position="621"/>
        <end position="631"/>
    </location>
</feature>
<feature type="compositionally biased region" description="Polar residues" evidence="1">
    <location>
        <begin position="638"/>
        <end position="654"/>
    </location>
</feature>
<reference evidence="2" key="1">
    <citation type="submission" date="2020-07" db="EMBL/GenBank/DDBJ databases">
        <title>Draft Genome Sequence of a Deep-Sea Yeast, Naganishia (Cryptococcus) liquefaciens strain N6.</title>
        <authorList>
            <person name="Han Y.W."/>
            <person name="Kajitani R."/>
            <person name="Morimoto H."/>
            <person name="Parhat M."/>
            <person name="Tsubouchi H."/>
            <person name="Bakenova O."/>
            <person name="Ogata M."/>
            <person name="Argunhan B."/>
            <person name="Aoki R."/>
            <person name="Kajiwara S."/>
            <person name="Itoh T."/>
            <person name="Iwasaki H."/>
        </authorList>
    </citation>
    <scope>NUCLEOTIDE SEQUENCE</scope>
    <source>
        <strain evidence="2">N6</strain>
    </source>
</reference>
<feature type="region of interest" description="Disordered" evidence="1">
    <location>
        <begin position="437"/>
        <end position="457"/>
    </location>
</feature>